<sequence>MSGQPLVSICIPTYNGAAFIAQALESALAQTYRPLEIIVSDDASTDATLNIVKTFQKQTDIPIHIYHHQPAGIGANWNHSVQQAKGAYIKFLFQDDLLYPDCIARLVQLMQTDPTIGMAYSKRDLIYDTETEFIKQFVVGYSNLHQQWQDLTISNGVLEGKDYLKDRNFLTSPKNKIGEPGNVLLKSEVFNAIGYFNTHMKQALDSDFWYRLMPFYKVGFIDKALCAFRLHEAQASSLNKQANIKDNDLMYQSYYQHLLPYLHPQCRWKLLKLYHPVWRRLTQLKQWLYGQ</sequence>
<dbReference type="OrthoDB" id="396512at2"/>
<dbReference type="Pfam" id="PF00535">
    <property type="entry name" value="Glycos_transf_2"/>
    <property type="match status" value="1"/>
</dbReference>
<dbReference type="CDD" id="cd00761">
    <property type="entry name" value="Glyco_tranf_GTA_type"/>
    <property type="match status" value="1"/>
</dbReference>
<dbReference type="PANTHER" id="PTHR22916:SF3">
    <property type="entry name" value="UDP-GLCNAC:BETAGAL BETA-1,3-N-ACETYLGLUCOSAMINYLTRANSFERASE-LIKE PROTEIN 1"/>
    <property type="match status" value="1"/>
</dbReference>
<dbReference type="InterPro" id="IPR001173">
    <property type="entry name" value="Glyco_trans_2-like"/>
</dbReference>
<dbReference type="PANTHER" id="PTHR22916">
    <property type="entry name" value="GLYCOSYLTRANSFERASE"/>
    <property type="match status" value="1"/>
</dbReference>
<protein>
    <submittedName>
        <fullName evidence="2">Glycosyltransferase family 2 protein</fullName>
    </submittedName>
</protein>
<dbReference type="AlphaFoldDB" id="A0A506PJ55"/>
<dbReference type="Proteomes" id="UP000317332">
    <property type="component" value="Unassembled WGS sequence"/>
</dbReference>
<reference evidence="2 3" key="1">
    <citation type="submission" date="2019-06" db="EMBL/GenBank/DDBJ databases">
        <title>Flavobacteriaceae Paucihalobacterium erythroidium CWB-1, complete genome.</title>
        <authorList>
            <person name="Wu S."/>
        </authorList>
    </citation>
    <scope>NUCLEOTIDE SEQUENCE [LARGE SCALE GENOMIC DNA]</scope>
    <source>
        <strain evidence="2 3">CWB-1</strain>
    </source>
</reference>
<dbReference type="EMBL" id="VHIQ01000003">
    <property type="protein sequence ID" value="TPV33853.1"/>
    <property type="molecule type" value="Genomic_DNA"/>
</dbReference>
<dbReference type="RefSeq" id="WP_140989719.1">
    <property type="nucleotide sequence ID" value="NZ_VHIQ01000003.1"/>
</dbReference>
<dbReference type="InterPro" id="IPR029044">
    <property type="entry name" value="Nucleotide-diphossugar_trans"/>
</dbReference>
<comment type="caution">
    <text evidence="2">The sequence shown here is derived from an EMBL/GenBank/DDBJ whole genome shotgun (WGS) entry which is preliminary data.</text>
</comment>
<evidence type="ECO:0000313" key="2">
    <source>
        <dbReference type="EMBL" id="TPV33853.1"/>
    </source>
</evidence>
<accession>A0A506PJ55</accession>
<organism evidence="2 3">
    <name type="scientific">Paucihalobacter ruber</name>
    <dbReference type="NCBI Taxonomy" id="2567861"/>
    <lineage>
        <taxon>Bacteria</taxon>
        <taxon>Pseudomonadati</taxon>
        <taxon>Bacteroidota</taxon>
        <taxon>Flavobacteriia</taxon>
        <taxon>Flavobacteriales</taxon>
        <taxon>Flavobacteriaceae</taxon>
        <taxon>Paucihalobacter</taxon>
    </lineage>
</organism>
<dbReference type="Gene3D" id="3.90.550.10">
    <property type="entry name" value="Spore Coat Polysaccharide Biosynthesis Protein SpsA, Chain A"/>
    <property type="match status" value="1"/>
</dbReference>
<dbReference type="GO" id="GO:0016758">
    <property type="term" value="F:hexosyltransferase activity"/>
    <property type="evidence" value="ECO:0007669"/>
    <property type="project" value="UniProtKB-ARBA"/>
</dbReference>
<keyword evidence="3" id="KW-1185">Reference proteome</keyword>
<evidence type="ECO:0000259" key="1">
    <source>
        <dbReference type="Pfam" id="PF00535"/>
    </source>
</evidence>
<feature type="domain" description="Glycosyltransferase 2-like" evidence="1">
    <location>
        <begin position="8"/>
        <end position="158"/>
    </location>
</feature>
<dbReference type="SUPFAM" id="SSF53448">
    <property type="entry name" value="Nucleotide-diphospho-sugar transferases"/>
    <property type="match status" value="1"/>
</dbReference>
<keyword evidence="2" id="KW-0808">Transferase</keyword>
<evidence type="ECO:0000313" key="3">
    <source>
        <dbReference type="Proteomes" id="UP000317332"/>
    </source>
</evidence>
<name>A0A506PJ55_9FLAO</name>
<gene>
    <name evidence="2" type="ORF">FJ651_06755</name>
</gene>
<proteinExistence type="predicted"/>